<keyword evidence="12" id="KW-1185">Reference proteome</keyword>
<dbReference type="GO" id="GO:0005886">
    <property type="term" value="C:plasma membrane"/>
    <property type="evidence" value="ECO:0007669"/>
    <property type="project" value="TreeGrafter"/>
</dbReference>
<evidence type="ECO:0000256" key="6">
    <source>
        <dbReference type="ARBA" id="ARBA00022989"/>
    </source>
</evidence>
<organism evidence="11 12">
    <name type="scientific">Nitrolancea hollandica Lb</name>
    <dbReference type="NCBI Taxonomy" id="1129897"/>
    <lineage>
        <taxon>Bacteria</taxon>
        <taxon>Pseudomonadati</taxon>
        <taxon>Thermomicrobiota</taxon>
        <taxon>Thermomicrobia</taxon>
        <taxon>Sphaerobacterales</taxon>
        <taxon>Sphaerobacterineae</taxon>
        <taxon>Sphaerobacteraceae</taxon>
        <taxon>Nitrolancea</taxon>
    </lineage>
</organism>
<dbReference type="EMBL" id="CAGS01000411">
    <property type="protein sequence ID" value="CCF85234.1"/>
    <property type="molecule type" value="Genomic_DNA"/>
</dbReference>
<keyword evidence="7 9" id="KW-0472">Membrane</keyword>
<evidence type="ECO:0000256" key="4">
    <source>
        <dbReference type="ARBA" id="ARBA00022692"/>
    </source>
</evidence>
<keyword evidence="3 11" id="KW-0808">Transferase</keyword>
<feature type="transmembrane region" description="Helical" evidence="9">
    <location>
        <begin position="275"/>
        <end position="300"/>
    </location>
</feature>
<evidence type="ECO:0000313" key="12">
    <source>
        <dbReference type="Proteomes" id="UP000004221"/>
    </source>
</evidence>
<proteinExistence type="predicted"/>
<keyword evidence="2" id="KW-0328">Glycosyltransferase</keyword>
<evidence type="ECO:0000313" key="11">
    <source>
        <dbReference type="EMBL" id="CCF85234.1"/>
    </source>
</evidence>
<gene>
    <name evidence="11" type="ORF">NITHO_4690006</name>
</gene>
<dbReference type="Pfam" id="PF00535">
    <property type="entry name" value="Glycos_transf_2"/>
    <property type="match status" value="1"/>
</dbReference>
<dbReference type="SUPFAM" id="SSF53448">
    <property type="entry name" value="Nucleotide-diphospho-sugar transferases"/>
    <property type="match status" value="1"/>
</dbReference>
<sequence>MGIRHNTNDEQQVETPVKTRGRGNGRPDTGAFSHHLLNEEPEIRSISVVVPLLNEAESLPQLYHELVETLEQVALPFELIFVDDGSTDGSGRVLRALFAEDDRVQVIQFRRNFGKSSALVAGFEAASGDVVITMDADLQDIPAEIPRLLAELHDGADLVSGWKYPRHDPLSKRLPSSFFNSVVRRTTGVRLHDFNCGFKAYRSDVLAEIHLYGELHRYIPVLAHFRGFRVTETKVQHRARRYGRSKFGASRFARGFFDLITVLFLTQYTRRPLHFFGWIGLVTLVAGFGINAYLAVLWFLGQGIGTRPLLTFGVLLMIIGAQFGLFGLLAEMITSTSRQRDYAVRRHLSRVPFDARYTHHDDFR</sequence>
<dbReference type="InterPro" id="IPR001173">
    <property type="entry name" value="Glyco_trans_2-like"/>
</dbReference>
<dbReference type="Gene3D" id="3.90.550.10">
    <property type="entry name" value="Spore Coat Polysaccharide Biosynthesis Protein SpsA, Chain A"/>
    <property type="match status" value="1"/>
</dbReference>
<feature type="region of interest" description="Disordered" evidence="8">
    <location>
        <begin position="1"/>
        <end position="33"/>
    </location>
</feature>
<dbReference type="RefSeq" id="WP_008479997.1">
    <property type="nucleotide sequence ID" value="NZ_CAGS01000411.1"/>
</dbReference>
<name>I4EKM2_9BACT</name>
<evidence type="ECO:0000256" key="1">
    <source>
        <dbReference type="ARBA" id="ARBA00022475"/>
    </source>
</evidence>
<feature type="transmembrane region" description="Helical" evidence="9">
    <location>
        <begin position="309"/>
        <end position="330"/>
    </location>
</feature>
<dbReference type="GO" id="GO:0009103">
    <property type="term" value="P:lipopolysaccharide biosynthetic process"/>
    <property type="evidence" value="ECO:0007669"/>
    <property type="project" value="UniProtKB-KW"/>
</dbReference>
<accession>I4EKM2</accession>
<keyword evidence="4 9" id="KW-0812">Transmembrane</keyword>
<keyword evidence="5" id="KW-0448">Lipopolysaccharide biosynthesis</keyword>
<dbReference type="InterPro" id="IPR050256">
    <property type="entry name" value="Glycosyltransferase_2"/>
</dbReference>
<evidence type="ECO:0000256" key="3">
    <source>
        <dbReference type="ARBA" id="ARBA00022679"/>
    </source>
</evidence>
<dbReference type="GO" id="GO:0099621">
    <property type="term" value="F:undecaprenyl-phosphate 4-deoxy-4-formamido-L-arabinose transferase activity"/>
    <property type="evidence" value="ECO:0007669"/>
    <property type="project" value="TreeGrafter"/>
</dbReference>
<keyword evidence="6 9" id="KW-1133">Transmembrane helix</keyword>
<dbReference type="Proteomes" id="UP000004221">
    <property type="component" value="Unassembled WGS sequence"/>
</dbReference>
<evidence type="ECO:0000256" key="5">
    <source>
        <dbReference type="ARBA" id="ARBA00022985"/>
    </source>
</evidence>
<evidence type="ECO:0000259" key="10">
    <source>
        <dbReference type="Pfam" id="PF00535"/>
    </source>
</evidence>
<evidence type="ECO:0000256" key="7">
    <source>
        <dbReference type="ARBA" id="ARBA00023136"/>
    </source>
</evidence>
<dbReference type="CDD" id="cd04187">
    <property type="entry name" value="DPM1_like_bac"/>
    <property type="match status" value="1"/>
</dbReference>
<dbReference type="AlphaFoldDB" id="I4EKM2"/>
<evidence type="ECO:0000256" key="2">
    <source>
        <dbReference type="ARBA" id="ARBA00022676"/>
    </source>
</evidence>
<evidence type="ECO:0000256" key="8">
    <source>
        <dbReference type="SAM" id="MobiDB-lite"/>
    </source>
</evidence>
<protein>
    <submittedName>
        <fullName evidence="11">Glycosyl transferase family 2</fullName>
    </submittedName>
</protein>
<keyword evidence="1" id="KW-1003">Cell membrane</keyword>
<comment type="caution">
    <text evidence="11">The sequence shown here is derived from an EMBL/GenBank/DDBJ whole genome shotgun (WGS) entry which is preliminary data.</text>
</comment>
<reference evidence="11 12" key="1">
    <citation type="journal article" date="2012" name="ISME J.">
        <title>Nitrification expanded: discovery, physiology and genomics of a nitrite-oxidizing bacterium from the phylum Chloroflexi.</title>
        <authorList>
            <person name="Sorokin D.Y."/>
            <person name="Lucker S."/>
            <person name="Vejmelkova D."/>
            <person name="Kostrikina N.A."/>
            <person name="Kleerebezem R."/>
            <person name="Rijpstra W.I."/>
            <person name="Damste J.S."/>
            <person name="Le Paslier D."/>
            <person name="Muyzer G."/>
            <person name="Wagner M."/>
            <person name="van Loosdrecht M.C."/>
            <person name="Daims H."/>
        </authorList>
    </citation>
    <scope>NUCLEOTIDE SEQUENCE [LARGE SCALE GENOMIC DNA]</scope>
    <source>
        <strain evidence="12">none</strain>
    </source>
</reference>
<dbReference type="InterPro" id="IPR029044">
    <property type="entry name" value="Nucleotide-diphossugar_trans"/>
</dbReference>
<evidence type="ECO:0000256" key="9">
    <source>
        <dbReference type="SAM" id="Phobius"/>
    </source>
</evidence>
<feature type="domain" description="Glycosyltransferase 2-like" evidence="10">
    <location>
        <begin position="47"/>
        <end position="208"/>
    </location>
</feature>
<dbReference type="PANTHER" id="PTHR48090">
    <property type="entry name" value="UNDECAPRENYL-PHOSPHATE 4-DEOXY-4-FORMAMIDO-L-ARABINOSE TRANSFERASE-RELATED"/>
    <property type="match status" value="1"/>
</dbReference>
<dbReference type="PANTHER" id="PTHR48090:SF3">
    <property type="entry name" value="UNDECAPRENYL-PHOSPHATE 4-DEOXY-4-FORMAMIDO-L-ARABINOSE TRANSFERASE"/>
    <property type="match status" value="1"/>
</dbReference>